<dbReference type="Proteomes" id="UP001597063">
    <property type="component" value="Unassembled WGS sequence"/>
</dbReference>
<evidence type="ECO:0000313" key="3">
    <source>
        <dbReference type="EMBL" id="MFD0684346.1"/>
    </source>
</evidence>
<proteinExistence type="predicted"/>
<evidence type="ECO:0000256" key="1">
    <source>
        <dbReference type="SAM" id="MobiDB-lite"/>
    </source>
</evidence>
<protein>
    <submittedName>
        <fullName evidence="3">DUF397 domain-containing protein</fullName>
    </submittedName>
</protein>
<accession>A0ABW2XDQ4</accession>
<feature type="domain" description="DUF397" evidence="2">
    <location>
        <begin position="11"/>
        <end position="63"/>
    </location>
</feature>
<organism evidence="3 4">
    <name type="scientific">Actinomadura fibrosa</name>
    <dbReference type="NCBI Taxonomy" id="111802"/>
    <lineage>
        <taxon>Bacteria</taxon>
        <taxon>Bacillati</taxon>
        <taxon>Actinomycetota</taxon>
        <taxon>Actinomycetes</taxon>
        <taxon>Streptosporangiales</taxon>
        <taxon>Thermomonosporaceae</taxon>
        <taxon>Actinomadura</taxon>
    </lineage>
</organism>
<evidence type="ECO:0000313" key="4">
    <source>
        <dbReference type="Proteomes" id="UP001597063"/>
    </source>
</evidence>
<gene>
    <name evidence="3" type="ORF">ACFQZM_07565</name>
</gene>
<sequence length="70" mass="7530">MVHRSNRGSALKWRKASASEPGDDCVEVAATGPSVLVRDSHDRSGGMLALDGVQWRTLVNAIRNGELDGR</sequence>
<dbReference type="RefSeq" id="WP_131756729.1">
    <property type="nucleotide sequence ID" value="NZ_CAACUY010000020.1"/>
</dbReference>
<dbReference type="EMBL" id="JBHTGP010000003">
    <property type="protein sequence ID" value="MFD0684346.1"/>
    <property type="molecule type" value="Genomic_DNA"/>
</dbReference>
<comment type="caution">
    <text evidence="3">The sequence shown here is derived from an EMBL/GenBank/DDBJ whole genome shotgun (WGS) entry which is preliminary data.</text>
</comment>
<dbReference type="Pfam" id="PF04149">
    <property type="entry name" value="DUF397"/>
    <property type="match status" value="1"/>
</dbReference>
<reference evidence="4" key="1">
    <citation type="journal article" date="2019" name="Int. J. Syst. Evol. Microbiol.">
        <title>The Global Catalogue of Microorganisms (GCM) 10K type strain sequencing project: providing services to taxonomists for standard genome sequencing and annotation.</title>
        <authorList>
            <consortium name="The Broad Institute Genomics Platform"/>
            <consortium name="The Broad Institute Genome Sequencing Center for Infectious Disease"/>
            <person name="Wu L."/>
            <person name="Ma J."/>
        </authorList>
    </citation>
    <scope>NUCLEOTIDE SEQUENCE [LARGE SCALE GENOMIC DNA]</scope>
    <source>
        <strain evidence="4">JCM 9371</strain>
    </source>
</reference>
<dbReference type="InterPro" id="IPR007278">
    <property type="entry name" value="DUF397"/>
</dbReference>
<feature type="region of interest" description="Disordered" evidence="1">
    <location>
        <begin position="1"/>
        <end position="25"/>
    </location>
</feature>
<name>A0ABW2XDQ4_9ACTN</name>
<keyword evidence="4" id="KW-1185">Reference proteome</keyword>
<evidence type="ECO:0000259" key="2">
    <source>
        <dbReference type="Pfam" id="PF04149"/>
    </source>
</evidence>